<dbReference type="InterPro" id="IPR023393">
    <property type="entry name" value="START-like_dom_sf"/>
</dbReference>
<gene>
    <name evidence="2" type="ORF">D6T64_13495</name>
</gene>
<keyword evidence="2" id="KW-0378">Hydrolase</keyword>
<dbReference type="GO" id="GO:0006508">
    <property type="term" value="P:proteolysis"/>
    <property type="evidence" value="ECO:0007669"/>
    <property type="project" value="UniProtKB-KW"/>
</dbReference>
<evidence type="ECO:0000313" key="3">
    <source>
        <dbReference type="Proteomes" id="UP000272015"/>
    </source>
</evidence>
<organism evidence="2 3">
    <name type="scientific">Cryobacterium melibiosiphilum</name>
    <dbReference type="NCBI Taxonomy" id="995039"/>
    <lineage>
        <taxon>Bacteria</taxon>
        <taxon>Bacillati</taxon>
        <taxon>Actinomycetota</taxon>
        <taxon>Actinomycetes</taxon>
        <taxon>Micrococcales</taxon>
        <taxon>Microbacteriaceae</taxon>
        <taxon>Cryobacterium</taxon>
    </lineage>
</organism>
<dbReference type="OrthoDB" id="3428089at2"/>
<dbReference type="Proteomes" id="UP000272015">
    <property type="component" value="Unassembled WGS sequence"/>
</dbReference>
<proteinExistence type="predicted"/>
<dbReference type="InterPro" id="IPR019587">
    <property type="entry name" value="Polyketide_cyclase/dehydratase"/>
</dbReference>
<name>A0A3A5MKK3_9MICO</name>
<dbReference type="Gene3D" id="3.30.530.20">
    <property type="match status" value="1"/>
</dbReference>
<dbReference type="RefSeq" id="WP_119975208.1">
    <property type="nucleotide sequence ID" value="NZ_JBHSQA010000014.1"/>
</dbReference>
<dbReference type="Gene3D" id="1.10.1780.10">
    <property type="entry name" value="Clp, N-terminal domain"/>
    <property type="match status" value="1"/>
</dbReference>
<dbReference type="Pfam" id="PF10604">
    <property type="entry name" value="Polyketide_cyc2"/>
    <property type="match status" value="1"/>
</dbReference>
<keyword evidence="2" id="KW-0645">Protease</keyword>
<accession>A0A3A5MKK3</accession>
<dbReference type="AlphaFoldDB" id="A0A3A5MKK3"/>
<sequence>MSTFVRFARTSQSLSLAALEEVSRLGLREADIEHLFLALVINEQSAGRSLRSMGIDLDVARRAVEEQHEAQLVALGIDTTFPEPGRIVLHETHGYQLSKRASDLIARSGGRGKQGDAAAVLRELVQEPSGLIASILHRLGTTPDALLKHLDLPDAPSEKSPPAGTKVKGRVSGSSDSFVPAPVERVWEFLADPTHVPEWEMSVGSIDHSGQDAAPGTVWQGYARTRLPDGKPLKVKPNFHRRSIEAVAADRPNRVAWRVAYPDSPRSTGLLTEFTLAATTSGTHVTITTSWLRRHGWRGVVGLPLFPIRKFLLWISAFQTGSALGRVFR</sequence>
<dbReference type="SUPFAM" id="SSF81923">
    <property type="entry name" value="Double Clp-N motif"/>
    <property type="match status" value="1"/>
</dbReference>
<comment type="caution">
    <text evidence="2">The sequence shown here is derived from an EMBL/GenBank/DDBJ whole genome shotgun (WGS) entry which is preliminary data.</text>
</comment>
<dbReference type="InterPro" id="IPR036628">
    <property type="entry name" value="Clp_N_dom_sf"/>
</dbReference>
<reference evidence="2 3" key="1">
    <citation type="submission" date="2018-09" db="EMBL/GenBank/DDBJ databases">
        <title>Novel species of Cryobacterium.</title>
        <authorList>
            <person name="Liu Q."/>
            <person name="Xin Y.-H."/>
        </authorList>
    </citation>
    <scope>NUCLEOTIDE SEQUENCE [LARGE SCALE GENOMIC DNA]</scope>
    <source>
        <strain evidence="2 3">Hh39</strain>
    </source>
</reference>
<dbReference type="SUPFAM" id="SSF55961">
    <property type="entry name" value="Bet v1-like"/>
    <property type="match status" value="1"/>
</dbReference>
<evidence type="ECO:0000256" key="1">
    <source>
        <dbReference type="SAM" id="MobiDB-lite"/>
    </source>
</evidence>
<dbReference type="GO" id="GO:0008233">
    <property type="term" value="F:peptidase activity"/>
    <property type="evidence" value="ECO:0007669"/>
    <property type="project" value="UniProtKB-KW"/>
</dbReference>
<evidence type="ECO:0000313" key="2">
    <source>
        <dbReference type="EMBL" id="RJT87618.1"/>
    </source>
</evidence>
<keyword evidence="3" id="KW-1185">Reference proteome</keyword>
<feature type="region of interest" description="Disordered" evidence="1">
    <location>
        <begin position="151"/>
        <end position="175"/>
    </location>
</feature>
<protein>
    <submittedName>
        <fullName evidence="2">Clp protease</fullName>
    </submittedName>
</protein>
<dbReference type="EMBL" id="QZVS01000088">
    <property type="protein sequence ID" value="RJT87618.1"/>
    <property type="molecule type" value="Genomic_DNA"/>
</dbReference>